<keyword evidence="3" id="KW-1185">Reference proteome</keyword>
<gene>
    <name evidence="2" type="ORF">PoB_004416500</name>
</gene>
<dbReference type="InterPro" id="IPR043502">
    <property type="entry name" value="DNA/RNA_pol_sf"/>
</dbReference>
<organism evidence="2 3">
    <name type="scientific">Plakobranchus ocellatus</name>
    <dbReference type="NCBI Taxonomy" id="259542"/>
    <lineage>
        <taxon>Eukaryota</taxon>
        <taxon>Metazoa</taxon>
        <taxon>Spiralia</taxon>
        <taxon>Lophotrochozoa</taxon>
        <taxon>Mollusca</taxon>
        <taxon>Gastropoda</taxon>
        <taxon>Heterobranchia</taxon>
        <taxon>Euthyneura</taxon>
        <taxon>Panpulmonata</taxon>
        <taxon>Sacoglossa</taxon>
        <taxon>Placobranchoidea</taxon>
        <taxon>Plakobranchidae</taxon>
        <taxon>Plakobranchus</taxon>
    </lineage>
</organism>
<dbReference type="InterPro" id="IPR043128">
    <property type="entry name" value="Rev_trsase/Diguanyl_cyclase"/>
</dbReference>
<dbReference type="PANTHER" id="PTHR24559:SF444">
    <property type="entry name" value="REVERSE TRANSCRIPTASE DOMAIN-CONTAINING PROTEIN"/>
    <property type="match status" value="1"/>
</dbReference>
<accession>A0AAV4BDN3</accession>
<dbReference type="Gene3D" id="3.30.70.270">
    <property type="match status" value="1"/>
</dbReference>
<dbReference type="EMBL" id="BLXT01004871">
    <property type="protein sequence ID" value="GFO17660.1"/>
    <property type="molecule type" value="Genomic_DNA"/>
</dbReference>
<dbReference type="InterPro" id="IPR053134">
    <property type="entry name" value="RNA-dir_DNA_polymerase"/>
</dbReference>
<dbReference type="Proteomes" id="UP000735302">
    <property type="component" value="Unassembled WGS sequence"/>
</dbReference>
<evidence type="ECO:0000313" key="3">
    <source>
        <dbReference type="Proteomes" id="UP000735302"/>
    </source>
</evidence>
<dbReference type="Pfam" id="PF00078">
    <property type="entry name" value="RVT_1"/>
    <property type="match status" value="1"/>
</dbReference>
<protein>
    <submittedName>
        <fullName evidence="2">Retrovirus-related pol polyprotein from transposon 297</fullName>
    </submittedName>
</protein>
<dbReference type="Gene3D" id="3.10.10.10">
    <property type="entry name" value="HIV Type 1 Reverse Transcriptase, subunit A, domain 1"/>
    <property type="match status" value="1"/>
</dbReference>
<reference evidence="2 3" key="1">
    <citation type="journal article" date="2021" name="Elife">
        <title>Chloroplast acquisition without the gene transfer in kleptoplastic sea slugs, Plakobranchus ocellatus.</title>
        <authorList>
            <person name="Maeda T."/>
            <person name="Takahashi S."/>
            <person name="Yoshida T."/>
            <person name="Shimamura S."/>
            <person name="Takaki Y."/>
            <person name="Nagai Y."/>
            <person name="Toyoda A."/>
            <person name="Suzuki Y."/>
            <person name="Arimoto A."/>
            <person name="Ishii H."/>
            <person name="Satoh N."/>
            <person name="Nishiyama T."/>
            <person name="Hasebe M."/>
            <person name="Maruyama T."/>
            <person name="Minagawa J."/>
            <person name="Obokata J."/>
            <person name="Shigenobu S."/>
        </authorList>
    </citation>
    <scope>NUCLEOTIDE SEQUENCE [LARGE SCALE GENOMIC DNA]</scope>
</reference>
<dbReference type="InterPro" id="IPR000477">
    <property type="entry name" value="RT_dom"/>
</dbReference>
<dbReference type="SUPFAM" id="SSF56672">
    <property type="entry name" value="DNA/RNA polymerases"/>
    <property type="match status" value="1"/>
</dbReference>
<evidence type="ECO:0000313" key="2">
    <source>
        <dbReference type="EMBL" id="GFO17660.1"/>
    </source>
</evidence>
<comment type="caution">
    <text evidence="2">The sequence shown here is derived from an EMBL/GenBank/DDBJ whole genome shotgun (WGS) entry which is preliminary data.</text>
</comment>
<feature type="domain" description="Reverse transcriptase" evidence="1">
    <location>
        <begin position="4"/>
        <end position="86"/>
    </location>
</feature>
<sequence length="97" mass="11438">MFKSMGNDRYFSKIDLSKGYCQIPVRQVDVAKTAFVTMDRHYEFPRMPFGMIYSEATLTRAVKMLVRALYNVVNFVDELLVQIPTSQYLFRRLKRAD</sequence>
<dbReference type="PANTHER" id="PTHR24559">
    <property type="entry name" value="TRANSPOSON TY3-I GAG-POL POLYPROTEIN"/>
    <property type="match status" value="1"/>
</dbReference>
<evidence type="ECO:0000259" key="1">
    <source>
        <dbReference type="Pfam" id="PF00078"/>
    </source>
</evidence>
<dbReference type="AlphaFoldDB" id="A0AAV4BDN3"/>
<name>A0AAV4BDN3_9GAST</name>
<proteinExistence type="predicted"/>